<dbReference type="Proteomes" id="UP000244948">
    <property type="component" value="Unassembled WGS sequence"/>
</dbReference>
<evidence type="ECO:0000313" key="2">
    <source>
        <dbReference type="Proteomes" id="UP000244948"/>
    </source>
</evidence>
<name>A0A2U2AI97_9GAMM</name>
<reference evidence="1 2" key="1">
    <citation type="journal article" date="2018" name="Genome Announc.">
        <title>Ignatzschineria cameli sp. nov., isolated from necrotic foot tissue of dromedaries (Camelus dromedarius) and associated maggots (Wohlfahrtia species) in Dubai.</title>
        <authorList>
            <person name="Tsang C.C."/>
            <person name="Tang J.Y."/>
            <person name="Fong J.Y."/>
            <person name="Kinne J."/>
            <person name="Lee H.H."/>
            <person name="Joseph M."/>
            <person name="Jose S."/>
            <person name="Schuster R.K."/>
            <person name="Tang Y."/>
            <person name="Sivakumar S."/>
            <person name="Chen J.H."/>
            <person name="Teng J.L."/>
            <person name="Lau S.K."/>
            <person name="Wernery U."/>
            <person name="Woo P.C."/>
        </authorList>
    </citation>
    <scope>NUCLEOTIDE SEQUENCE [LARGE SCALE GENOMIC DNA]</scope>
    <source>
        <strain evidence="1 2">KCTC 22643</strain>
    </source>
</reference>
<organism evidence="1 2">
    <name type="scientific">Ignatzschineria indica</name>
    <dbReference type="NCBI Taxonomy" id="472583"/>
    <lineage>
        <taxon>Bacteria</taxon>
        <taxon>Pseudomonadati</taxon>
        <taxon>Pseudomonadota</taxon>
        <taxon>Gammaproteobacteria</taxon>
        <taxon>Cardiobacteriales</taxon>
        <taxon>Ignatzschineriaceae</taxon>
        <taxon>Ignatzschineria</taxon>
    </lineage>
</organism>
<dbReference type="EMBL" id="QEWR01000006">
    <property type="protein sequence ID" value="PWD82373.1"/>
    <property type="molecule type" value="Genomic_DNA"/>
</dbReference>
<gene>
    <name evidence="1" type="ORF">DC082_09445</name>
</gene>
<sequence>MYQPVGFQEIRVFIERREGTLILLSQLHARRLAFSMLIAGAKSEEVRGSKIRQCIGFWVFKIALLLRNNISDTVLIMEHKKRRESLLLR</sequence>
<proteinExistence type="predicted"/>
<comment type="caution">
    <text evidence="1">The sequence shown here is derived from an EMBL/GenBank/DDBJ whole genome shotgun (WGS) entry which is preliminary data.</text>
</comment>
<protein>
    <submittedName>
        <fullName evidence="1">Uncharacterized protein</fullName>
    </submittedName>
</protein>
<accession>A0A2U2AI97</accession>
<dbReference type="AlphaFoldDB" id="A0A2U2AI97"/>
<keyword evidence="2" id="KW-1185">Reference proteome</keyword>
<evidence type="ECO:0000313" key="1">
    <source>
        <dbReference type="EMBL" id="PWD82373.1"/>
    </source>
</evidence>